<sequence length="144" mass="15609">MGAIETTTTVPLPPEKVWAGITNLEDYGKWMTIHTKWKGEMPAKLAKGSQYAEVVTMMGMANVITWTVDEFEENKFWKSTGTGMAGVKTTTSIRLEPEGDGTKVTIGSEFSGNIIKGPLAKAIEKAGLKDLEASIAKLTELLQS</sequence>
<dbReference type="Pfam" id="PF10604">
    <property type="entry name" value="Polyketide_cyc2"/>
    <property type="match status" value="1"/>
</dbReference>
<dbReference type="SUPFAM" id="SSF55961">
    <property type="entry name" value="Bet v1-like"/>
    <property type="match status" value="1"/>
</dbReference>
<comment type="caution">
    <text evidence="1">The sequence shown here is derived from an EMBL/GenBank/DDBJ whole genome shotgun (WGS) entry which is preliminary data.</text>
</comment>
<keyword evidence="2" id="KW-1185">Reference proteome</keyword>
<organism evidence="1 2">
    <name type="scientific">Segniliparus rugosus (strain ATCC BAA-974 / DSM 45345 / CCUG 50838 / CIP 108380 / JCM 13579 / CDC 945)</name>
    <dbReference type="NCBI Taxonomy" id="679197"/>
    <lineage>
        <taxon>Bacteria</taxon>
        <taxon>Bacillati</taxon>
        <taxon>Actinomycetota</taxon>
        <taxon>Actinomycetes</taxon>
        <taxon>Mycobacteriales</taxon>
        <taxon>Segniliparaceae</taxon>
        <taxon>Segniliparus</taxon>
    </lineage>
</organism>
<evidence type="ECO:0008006" key="3">
    <source>
        <dbReference type="Google" id="ProtNLM"/>
    </source>
</evidence>
<protein>
    <recommendedName>
        <fullName evidence="3">SRPBCC family protein</fullName>
    </recommendedName>
</protein>
<dbReference type="eggNOG" id="COG3832">
    <property type="taxonomic scope" value="Bacteria"/>
</dbReference>
<proteinExistence type="predicted"/>
<dbReference type="Proteomes" id="UP000004816">
    <property type="component" value="Unassembled WGS sequence"/>
</dbReference>
<accession>E5XR11</accession>
<evidence type="ECO:0000313" key="2">
    <source>
        <dbReference type="Proteomes" id="UP000004816"/>
    </source>
</evidence>
<dbReference type="STRING" id="679197.HMPREF9336_01933"/>
<dbReference type="HOGENOM" id="CLU_122359_0_0_11"/>
<reference evidence="1 2" key="1">
    <citation type="journal article" date="2011" name="Stand. Genomic Sci.">
        <title>High quality draft genome sequence of Segniliparus rugosus CDC 945(T)= (ATCC BAA-974(T)).</title>
        <authorList>
            <person name="Earl A.M."/>
            <person name="Desjardins C.A."/>
            <person name="Fitzgerald M.G."/>
            <person name="Arachchi H.M."/>
            <person name="Zeng Q."/>
            <person name="Mehta T."/>
            <person name="Griggs A."/>
            <person name="Birren B.W."/>
            <person name="Toney N.C."/>
            <person name="Carr J."/>
            <person name="Posey J."/>
            <person name="Butler W.R."/>
        </authorList>
    </citation>
    <scope>NUCLEOTIDE SEQUENCE [LARGE SCALE GENOMIC DNA]</scope>
    <source>
        <strain evidence="2">ATCC BAA-974 / DSM 45345 / CCUG 50838 / CIP 108380 / JCM 13579 / CDC 945</strain>
    </source>
</reference>
<dbReference type="EMBL" id="ACZI02000002">
    <property type="protein sequence ID" value="EFV13204.1"/>
    <property type="molecule type" value="Genomic_DNA"/>
</dbReference>
<name>E5XR11_SEGRC</name>
<dbReference type="InterPro" id="IPR023393">
    <property type="entry name" value="START-like_dom_sf"/>
</dbReference>
<evidence type="ECO:0000313" key="1">
    <source>
        <dbReference type="EMBL" id="EFV13204.1"/>
    </source>
</evidence>
<dbReference type="OrthoDB" id="3681637at2"/>
<dbReference type="Gene3D" id="3.30.530.20">
    <property type="match status" value="1"/>
</dbReference>
<dbReference type="InterPro" id="IPR019587">
    <property type="entry name" value="Polyketide_cyclase/dehydratase"/>
</dbReference>
<gene>
    <name evidence="1" type="ORF">HMPREF9336_01933</name>
</gene>
<dbReference type="AlphaFoldDB" id="E5XR11"/>
<dbReference type="RefSeq" id="WP_007469833.1">
    <property type="nucleotide sequence ID" value="NZ_KI391953.1"/>
</dbReference>